<dbReference type="GO" id="GO:0006281">
    <property type="term" value="P:DNA repair"/>
    <property type="evidence" value="ECO:0007669"/>
    <property type="project" value="UniProtKB-KW"/>
</dbReference>
<keyword evidence="11" id="KW-0238">DNA-binding</keyword>
<comment type="cofactor">
    <cofactor evidence="2">
        <name>Zn(2+)</name>
        <dbReference type="ChEBI" id="CHEBI:29105"/>
    </cofactor>
</comment>
<dbReference type="GO" id="GO:0006260">
    <property type="term" value="P:DNA replication"/>
    <property type="evidence" value="ECO:0007669"/>
    <property type="project" value="InterPro"/>
</dbReference>
<dbReference type="GO" id="GO:0043590">
    <property type="term" value="C:bacterial nucleoid"/>
    <property type="evidence" value="ECO:0007669"/>
    <property type="project" value="TreeGrafter"/>
</dbReference>
<dbReference type="GO" id="GO:0016787">
    <property type="term" value="F:hydrolase activity"/>
    <property type="evidence" value="ECO:0007669"/>
    <property type="project" value="UniProtKB-KW"/>
</dbReference>
<dbReference type="Proteomes" id="UP000295506">
    <property type="component" value="Unassembled WGS sequence"/>
</dbReference>
<dbReference type="AlphaFoldDB" id="A0A126QSA0"/>
<dbReference type="PROSITE" id="PS50967">
    <property type="entry name" value="HRDC"/>
    <property type="match status" value="1"/>
</dbReference>
<evidence type="ECO:0000256" key="9">
    <source>
        <dbReference type="ARBA" id="ARBA00022833"/>
    </source>
</evidence>
<dbReference type="KEGG" id="dej:AWY79_01245"/>
<protein>
    <recommendedName>
        <fullName evidence="16">DNA helicase RecQ</fullName>
        <ecNumber evidence="16">5.6.2.4</ecNumber>
    </recommendedName>
</protein>
<dbReference type="Gene3D" id="1.10.150.80">
    <property type="entry name" value="HRDC domain"/>
    <property type="match status" value="1"/>
</dbReference>
<reference evidence="20 22" key="1">
    <citation type="journal article" date="2016" name="Front. Microbiol.">
        <title>Genome Sequence of the Piezophilic, Mesophilic Sulfate-Reducing Bacterium Desulfovibrio indicus J2T.</title>
        <authorList>
            <person name="Cao J."/>
            <person name="Maignien L."/>
            <person name="Shao Z."/>
            <person name="Alain K."/>
            <person name="Jebbar M."/>
        </authorList>
    </citation>
    <scope>NUCLEOTIDE SEQUENCE [LARGE SCALE GENOMIC DNA]</scope>
    <source>
        <strain evidence="20 22">J2</strain>
    </source>
</reference>
<dbReference type="EC" id="5.6.2.4" evidence="16"/>
<dbReference type="GO" id="GO:0009378">
    <property type="term" value="F:four-way junction helicase activity"/>
    <property type="evidence" value="ECO:0007669"/>
    <property type="project" value="TreeGrafter"/>
</dbReference>
<dbReference type="InterPro" id="IPR027417">
    <property type="entry name" value="P-loop_NTPase"/>
</dbReference>
<dbReference type="SMART" id="SM00490">
    <property type="entry name" value="HELICc"/>
    <property type="match status" value="1"/>
</dbReference>
<dbReference type="CDD" id="cd18794">
    <property type="entry name" value="SF2_C_RecQ"/>
    <property type="match status" value="1"/>
</dbReference>
<dbReference type="InterPro" id="IPR036388">
    <property type="entry name" value="WH-like_DNA-bd_sf"/>
</dbReference>
<dbReference type="Gene3D" id="3.40.50.300">
    <property type="entry name" value="P-loop containing nucleotide triphosphate hydrolases"/>
    <property type="match status" value="2"/>
</dbReference>
<dbReference type="GO" id="GO:0009432">
    <property type="term" value="P:SOS response"/>
    <property type="evidence" value="ECO:0007669"/>
    <property type="project" value="UniProtKB-UniRule"/>
</dbReference>
<dbReference type="Gene3D" id="1.10.10.10">
    <property type="entry name" value="Winged helix-like DNA-binding domain superfamily/Winged helix DNA-binding domain"/>
    <property type="match status" value="1"/>
</dbReference>
<dbReference type="EMBL" id="CP014206">
    <property type="protein sequence ID" value="AMK12881.1"/>
    <property type="molecule type" value="Genomic_DNA"/>
</dbReference>
<evidence type="ECO:0000256" key="1">
    <source>
        <dbReference type="ARBA" id="ARBA00001946"/>
    </source>
</evidence>
<evidence type="ECO:0000256" key="4">
    <source>
        <dbReference type="ARBA" id="ARBA00022723"/>
    </source>
</evidence>
<dbReference type="GO" id="GO:0043138">
    <property type="term" value="F:3'-5' DNA helicase activity"/>
    <property type="evidence" value="ECO:0007669"/>
    <property type="project" value="UniProtKB-EC"/>
</dbReference>
<evidence type="ECO:0000256" key="2">
    <source>
        <dbReference type="ARBA" id="ARBA00001947"/>
    </source>
</evidence>
<dbReference type="PROSITE" id="PS51192">
    <property type="entry name" value="HELICASE_ATP_BIND_1"/>
    <property type="match status" value="1"/>
</dbReference>
<evidence type="ECO:0000256" key="7">
    <source>
        <dbReference type="ARBA" id="ARBA00022801"/>
    </source>
</evidence>
<evidence type="ECO:0000256" key="14">
    <source>
        <dbReference type="ARBA" id="ARBA00023235"/>
    </source>
</evidence>
<dbReference type="InterPro" id="IPR029491">
    <property type="entry name" value="Helicase_HTH"/>
</dbReference>
<evidence type="ECO:0000313" key="20">
    <source>
        <dbReference type="EMBL" id="AMK12881.1"/>
    </source>
</evidence>
<dbReference type="GO" id="GO:0003677">
    <property type="term" value="F:DNA binding"/>
    <property type="evidence" value="ECO:0007669"/>
    <property type="project" value="UniProtKB-KW"/>
</dbReference>
<organism evidence="21 23">
    <name type="scientific">Pseudodesulfovibrio indicus</name>
    <dbReference type="NCBI Taxonomy" id="1716143"/>
    <lineage>
        <taxon>Bacteria</taxon>
        <taxon>Pseudomonadati</taxon>
        <taxon>Thermodesulfobacteriota</taxon>
        <taxon>Desulfovibrionia</taxon>
        <taxon>Desulfovibrionales</taxon>
        <taxon>Desulfovibrionaceae</taxon>
    </lineage>
</organism>
<dbReference type="InterPro" id="IPR018982">
    <property type="entry name" value="RQC_domain"/>
</dbReference>
<dbReference type="InterPro" id="IPR011545">
    <property type="entry name" value="DEAD/DEAH_box_helicase_dom"/>
</dbReference>
<dbReference type="SMART" id="SM00341">
    <property type="entry name" value="HRDC"/>
    <property type="match status" value="1"/>
</dbReference>
<dbReference type="SUPFAM" id="SSF52540">
    <property type="entry name" value="P-loop containing nucleoside triphosphate hydrolases"/>
    <property type="match status" value="2"/>
</dbReference>
<proteinExistence type="inferred from homology"/>
<evidence type="ECO:0000313" key="21">
    <source>
        <dbReference type="EMBL" id="TDT87495.1"/>
    </source>
</evidence>
<dbReference type="Pfam" id="PF00270">
    <property type="entry name" value="DEAD"/>
    <property type="match status" value="1"/>
</dbReference>
<evidence type="ECO:0000313" key="23">
    <source>
        <dbReference type="Proteomes" id="UP000295506"/>
    </source>
</evidence>
<keyword evidence="5" id="KW-0547">Nucleotide-binding</keyword>
<evidence type="ECO:0000256" key="15">
    <source>
        <dbReference type="ARBA" id="ARBA00034617"/>
    </source>
</evidence>
<dbReference type="GO" id="GO:0005737">
    <property type="term" value="C:cytoplasm"/>
    <property type="evidence" value="ECO:0007669"/>
    <property type="project" value="TreeGrafter"/>
</dbReference>
<feature type="domain" description="Helicase ATP-binding" evidence="18">
    <location>
        <begin position="25"/>
        <end position="193"/>
    </location>
</feature>
<evidence type="ECO:0000256" key="13">
    <source>
        <dbReference type="ARBA" id="ARBA00023204"/>
    </source>
</evidence>
<evidence type="ECO:0000256" key="10">
    <source>
        <dbReference type="ARBA" id="ARBA00022840"/>
    </source>
</evidence>
<dbReference type="NCBIfam" id="TIGR01389">
    <property type="entry name" value="recQ"/>
    <property type="match status" value="1"/>
</dbReference>
<keyword evidence="6" id="KW-0227">DNA damage</keyword>
<dbReference type="OrthoDB" id="9760034at2"/>
<keyword evidence="22" id="KW-1185">Reference proteome</keyword>
<evidence type="ECO:0000256" key="3">
    <source>
        <dbReference type="ARBA" id="ARBA00005446"/>
    </source>
</evidence>
<feature type="domain" description="Helicase C-terminal" evidence="19">
    <location>
        <begin position="217"/>
        <end position="362"/>
    </location>
</feature>
<dbReference type="PANTHER" id="PTHR13710:SF105">
    <property type="entry name" value="ATP-DEPENDENT DNA HELICASE Q1"/>
    <property type="match status" value="1"/>
</dbReference>
<evidence type="ECO:0000259" key="18">
    <source>
        <dbReference type="PROSITE" id="PS51192"/>
    </source>
</evidence>
<keyword evidence="7" id="KW-0378">Hydrolase</keyword>
<keyword evidence="14" id="KW-0413">Isomerase</keyword>
<dbReference type="Pfam" id="PF00570">
    <property type="entry name" value="HRDC"/>
    <property type="match status" value="1"/>
</dbReference>
<evidence type="ECO:0000256" key="8">
    <source>
        <dbReference type="ARBA" id="ARBA00022806"/>
    </source>
</evidence>
<comment type="similarity">
    <text evidence="3">Belongs to the helicase family. RecQ subfamily.</text>
</comment>
<keyword evidence="9" id="KW-0862">Zinc</keyword>
<dbReference type="InterPro" id="IPR014001">
    <property type="entry name" value="Helicase_ATP-bd"/>
</dbReference>
<evidence type="ECO:0000256" key="6">
    <source>
        <dbReference type="ARBA" id="ARBA00022763"/>
    </source>
</evidence>
<dbReference type="Pfam" id="PF14493">
    <property type="entry name" value="HTH_40"/>
    <property type="match status" value="1"/>
</dbReference>
<dbReference type="Proteomes" id="UP000055611">
    <property type="component" value="Chromosome"/>
</dbReference>
<dbReference type="InterPro" id="IPR044876">
    <property type="entry name" value="HRDC_dom_sf"/>
</dbReference>
<dbReference type="PANTHER" id="PTHR13710">
    <property type="entry name" value="DNA HELICASE RECQ FAMILY MEMBER"/>
    <property type="match status" value="1"/>
</dbReference>
<accession>A0A126QSA0</accession>
<dbReference type="RefSeq" id="WP_066806910.1">
    <property type="nucleotide sequence ID" value="NZ_CP014206.1"/>
</dbReference>
<keyword evidence="13" id="KW-0234">DNA repair</keyword>
<feature type="domain" description="HRDC" evidence="17">
    <location>
        <begin position="529"/>
        <end position="609"/>
    </location>
</feature>
<dbReference type="Pfam" id="PF00271">
    <property type="entry name" value="Helicase_C"/>
    <property type="match status" value="1"/>
</dbReference>
<dbReference type="SMART" id="SM00956">
    <property type="entry name" value="RQC"/>
    <property type="match status" value="1"/>
</dbReference>
<reference evidence="21 23" key="2">
    <citation type="submission" date="2019-03" db="EMBL/GenBank/DDBJ databases">
        <title>Genomic Encyclopedia of Type Strains, Phase IV (KMG-IV): sequencing the most valuable type-strain genomes for metagenomic binning, comparative biology and taxonomic classification.</title>
        <authorList>
            <person name="Goeker M."/>
        </authorList>
    </citation>
    <scope>NUCLEOTIDE SEQUENCE [LARGE SCALE GENOMIC DNA]</scope>
    <source>
        <strain evidence="21 23">DSM 101483</strain>
    </source>
</reference>
<name>A0A126QSA0_9BACT</name>
<gene>
    <name evidence="20" type="ORF">AWY79_01245</name>
    <name evidence="21" type="ORF">EDC59_108161</name>
</gene>
<dbReference type="FunFam" id="3.40.50.300:FF:000156">
    <property type="entry name" value="ATP-dependent DNA helicase recQ"/>
    <property type="match status" value="1"/>
</dbReference>
<evidence type="ECO:0000259" key="19">
    <source>
        <dbReference type="PROSITE" id="PS51194"/>
    </source>
</evidence>
<dbReference type="InterPro" id="IPR001650">
    <property type="entry name" value="Helicase_C-like"/>
</dbReference>
<dbReference type="SUPFAM" id="SSF47819">
    <property type="entry name" value="HRDC-like"/>
    <property type="match status" value="1"/>
</dbReference>
<dbReference type="FunFam" id="1.10.10.10:FF:000175">
    <property type="entry name" value="ATP-dependent DNA helicase RecQ"/>
    <property type="match status" value="1"/>
</dbReference>
<comment type="catalytic activity">
    <reaction evidence="15">
        <text>Couples ATP hydrolysis with the unwinding of duplex DNA by translocating in the 3'-5' direction.</text>
        <dbReference type="EC" id="5.6.2.4"/>
    </reaction>
</comment>
<dbReference type="InterPro" id="IPR004589">
    <property type="entry name" value="DNA_helicase_ATP-dep_RecQ"/>
</dbReference>
<dbReference type="InterPro" id="IPR032284">
    <property type="entry name" value="RecQ_Zn-bd"/>
</dbReference>
<keyword evidence="4" id="KW-0479">Metal-binding</keyword>
<dbReference type="Pfam" id="PF16124">
    <property type="entry name" value="RecQ_Zn_bind"/>
    <property type="match status" value="1"/>
</dbReference>
<dbReference type="PROSITE" id="PS51194">
    <property type="entry name" value="HELICASE_CTER"/>
    <property type="match status" value="1"/>
</dbReference>
<keyword evidence="12" id="KW-0233">DNA recombination</keyword>
<evidence type="ECO:0000256" key="12">
    <source>
        <dbReference type="ARBA" id="ARBA00023172"/>
    </source>
</evidence>
<evidence type="ECO:0000259" key="17">
    <source>
        <dbReference type="PROSITE" id="PS50967"/>
    </source>
</evidence>
<comment type="cofactor">
    <cofactor evidence="1">
        <name>Mg(2+)</name>
        <dbReference type="ChEBI" id="CHEBI:18420"/>
    </cofactor>
</comment>
<dbReference type="GO" id="GO:0006310">
    <property type="term" value="P:DNA recombination"/>
    <property type="evidence" value="ECO:0007669"/>
    <property type="project" value="UniProtKB-UniRule"/>
</dbReference>
<dbReference type="InterPro" id="IPR010997">
    <property type="entry name" value="HRDC-like_sf"/>
</dbReference>
<dbReference type="EMBL" id="SOBK01000008">
    <property type="protein sequence ID" value="TDT87495.1"/>
    <property type="molecule type" value="Genomic_DNA"/>
</dbReference>
<dbReference type="CDD" id="cd17920">
    <property type="entry name" value="DEXHc_RecQ"/>
    <property type="match status" value="1"/>
</dbReference>
<keyword evidence="8 21" id="KW-0347">Helicase</keyword>
<dbReference type="GO" id="GO:0005524">
    <property type="term" value="F:ATP binding"/>
    <property type="evidence" value="ECO:0007669"/>
    <property type="project" value="UniProtKB-KW"/>
</dbReference>
<sequence>MPSPREILSSVFGFPGFIGLQEPVIEHVLSGGDALVLMPTGGGKSLCYQIPAMLRPGVGVCVSPLIALMQDQVQGLAQMGVNAACLNSAMDPQTAYDVERMLENGQLDLLYVAPERLCRPGFLDFLARCNPALFAIDEAHCVSQWGHDFRPEYMQLSIIRERFPDVPRLALTATADKPTQADIVRNLQLEDARVFATGFDRPNITYTVVPKKNPTRMLKRFIDDNHPGDAGIVYRLSRKKVEQTAEFLQKNGYNALPYHAGLSPRERSANQERFMREEGVIMVATVAFGMGVDKPNVRFVCHLEPPKSLEAYHQETGRAGRDGLPASAWMCFGMQDIAILRAMIESGEAQETRKRVEHAKLGSLFAFLETAGCRRQALLAYFGEHIQPCGNCDNCLNPVDTYDGTEIAQKALSNVFRVEQRFGVNHLAQVLTGAETTAVLRFGHDRVSTYGIGKDMSQDEWKSVYRQLLAAGMVSVDPERFNALTLNERSWPVLKGERPVMLRKDPALPKREKKRKRPAAALAEDILTSWEAEKLFEQLRDLRLSLAEKQSVPPYAIFADKTLLEMVRYRPRDLEEFGCLPGVGATKLDRFGETFLERLAAHEEEHGRPPSVPEIPLALREARKIQAEKPDFTATAQATLDLFLEHGDIDAVAEARGLKPSSIWRHLILAVNMGKIEYRRAAGLPADELDEVESVMRDYRARGITALTPVFDALGGTRPFDLLRLVAAGLDRA</sequence>
<dbReference type="InterPro" id="IPR002121">
    <property type="entry name" value="HRDC_dom"/>
</dbReference>
<dbReference type="GO" id="GO:0046872">
    <property type="term" value="F:metal ion binding"/>
    <property type="evidence" value="ECO:0007669"/>
    <property type="project" value="UniProtKB-KW"/>
</dbReference>
<dbReference type="InterPro" id="IPR006293">
    <property type="entry name" value="DNA_helicase_ATP-dep_RecQ_bac"/>
</dbReference>
<keyword evidence="10" id="KW-0067">ATP-binding</keyword>
<evidence type="ECO:0000313" key="22">
    <source>
        <dbReference type="Proteomes" id="UP000055611"/>
    </source>
</evidence>
<evidence type="ECO:0000256" key="11">
    <source>
        <dbReference type="ARBA" id="ARBA00023125"/>
    </source>
</evidence>
<dbReference type="GO" id="GO:0030894">
    <property type="term" value="C:replisome"/>
    <property type="evidence" value="ECO:0007669"/>
    <property type="project" value="TreeGrafter"/>
</dbReference>
<dbReference type="FunFam" id="3.40.50.300:FF:000296">
    <property type="entry name" value="ATP-dependent DNA helicase RecQ"/>
    <property type="match status" value="1"/>
</dbReference>
<evidence type="ECO:0000256" key="16">
    <source>
        <dbReference type="NCBIfam" id="TIGR01389"/>
    </source>
</evidence>
<dbReference type="Pfam" id="PF09382">
    <property type="entry name" value="RQC"/>
    <property type="match status" value="1"/>
</dbReference>
<dbReference type="NCBIfam" id="TIGR00614">
    <property type="entry name" value="recQ_fam"/>
    <property type="match status" value="1"/>
</dbReference>
<evidence type="ECO:0000256" key="5">
    <source>
        <dbReference type="ARBA" id="ARBA00022741"/>
    </source>
</evidence>
<dbReference type="SMART" id="SM00487">
    <property type="entry name" value="DEXDc"/>
    <property type="match status" value="1"/>
</dbReference>